<evidence type="ECO:0000313" key="1">
    <source>
        <dbReference type="EMBL" id="CAB4806391.1"/>
    </source>
</evidence>
<dbReference type="SUPFAM" id="SSF53850">
    <property type="entry name" value="Periplasmic binding protein-like II"/>
    <property type="match status" value="1"/>
</dbReference>
<dbReference type="EMBL" id="CAFAAI010000237">
    <property type="protein sequence ID" value="CAB4806391.1"/>
    <property type="molecule type" value="Genomic_DNA"/>
</dbReference>
<dbReference type="AlphaFoldDB" id="A0A6J6YA64"/>
<organism evidence="1">
    <name type="scientific">freshwater metagenome</name>
    <dbReference type="NCBI Taxonomy" id="449393"/>
    <lineage>
        <taxon>unclassified sequences</taxon>
        <taxon>metagenomes</taxon>
        <taxon>ecological metagenomes</taxon>
    </lineage>
</organism>
<dbReference type="Gene3D" id="3.40.190.10">
    <property type="entry name" value="Periplasmic binding protein-like II"/>
    <property type="match status" value="2"/>
</dbReference>
<proteinExistence type="predicted"/>
<accession>A0A6J6YA64</accession>
<protein>
    <submittedName>
        <fullName evidence="1">Unannotated protein</fullName>
    </submittedName>
</protein>
<name>A0A6J6YA64_9ZZZZ</name>
<sequence>MNLTSGSYALSQVWNGDARQGLIGVKEAGDDIERYVWGVGSPETELWMDNWCVLKGAKNRDSAYDFINFILDPANSVTDLNFHGYNTGIKGVDALAADIDFKDMVFFTDEQVATMKSGDVNSAQETLVKIYSDVKAKAGG</sequence>
<reference evidence="1" key="1">
    <citation type="submission" date="2020-05" db="EMBL/GenBank/DDBJ databases">
        <authorList>
            <person name="Chiriac C."/>
            <person name="Salcher M."/>
            <person name="Ghai R."/>
            <person name="Kavagutti S V."/>
        </authorList>
    </citation>
    <scope>NUCLEOTIDE SEQUENCE</scope>
</reference>
<dbReference type="Pfam" id="PF13416">
    <property type="entry name" value="SBP_bac_8"/>
    <property type="match status" value="1"/>
</dbReference>
<gene>
    <name evidence="1" type="ORF">UFOPK2992_01307</name>
</gene>
<dbReference type="InterPro" id="IPR006059">
    <property type="entry name" value="SBP"/>
</dbReference>